<dbReference type="RefSeq" id="WP_212554700.1">
    <property type="nucleotide sequence ID" value="NZ_JAGXOE010000057.1"/>
</dbReference>
<evidence type="ECO:0000313" key="2">
    <source>
        <dbReference type="Proteomes" id="UP000676853"/>
    </source>
</evidence>
<accession>A0ABS5NHD7</accession>
<organism evidence="1 2">
    <name type="scientific">Tsukamurella paurometabola</name>
    <name type="common">Corynebacterium paurometabolum</name>
    <dbReference type="NCBI Taxonomy" id="2061"/>
    <lineage>
        <taxon>Bacteria</taxon>
        <taxon>Bacillati</taxon>
        <taxon>Actinomycetota</taxon>
        <taxon>Actinomycetes</taxon>
        <taxon>Mycobacteriales</taxon>
        <taxon>Tsukamurellaceae</taxon>
        <taxon>Tsukamurella</taxon>
    </lineage>
</organism>
<proteinExistence type="predicted"/>
<reference evidence="1 2" key="1">
    <citation type="submission" date="2021-04" db="EMBL/GenBank/DDBJ databases">
        <title>Whole genome sequence analysis of a thiophenic sulfur metabolizing bacteria.</title>
        <authorList>
            <person name="Akhtar N."/>
            <person name="Akram J."/>
            <person name="Aslam A."/>
        </authorList>
    </citation>
    <scope>NUCLEOTIDE SEQUENCE [LARGE SCALE GENOMIC DNA]</scope>
    <source>
        <strain evidence="1 2">3OW</strain>
    </source>
</reference>
<comment type="caution">
    <text evidence="1">The sequence shown here is derived from an EMBL/GenBank/DDBJ whole genome shotgun (WGS) entry which is preliminary data.</text>
</comment>
<sequence length="107" mass="11660">MATAKKPQSAVARIASELPAPDPYTIDDGVVVDLSFDKALQLSKLDPKDYSVEMLLGVLCGVETWDYILHLPALVGLKVCQELTDRFLNPDVLASLTGEVKELETTD</sequence>
<protein>
    <submittedName>
        <fullName evidence="1">Uncharacterized protein</fullName>
    </submittedName>
</protein>
<keyword evidence="2" id="KW-1185">Reference proteome</keyword>
<dbReference type="Proteomes" id="UP000676853">
    <property type="component" value="Unassembled WGS sequence"/>
</dbReference>
<name>A0ABS5NHD7_TSUPA</name>
<dbReference type="EMBL" id="JAGXOE010000057">
    <property type="protein sequence ID" value="MBS4103272.1"/>
    <property type="molecule type" value="Genomic_DNA"/>
</dbReference>
<gene>
    <name evidence="1" type="ORF">KFZ73_18755</name>
</gene>
<evidence type="ECO:0000313" key="1">
    <source>
        <dbReference type="EMBL" id="MBS4103272.1"/>
    </source>
</evidence>